<dbReference type="InterPro" id="IPR005162">
    <property type="entry name" value="Retrotrans_gag_dom"/>
</dbReference>
<dbReference type="Proteomes" id="UP000257109">
    <property type="component" value="Unassembled WGS sequence"/>
</dbReference>
<accession>A0A371E603</accession>
<feature type="non-terminal residue" evidence="2">
    <location>
        <position position="1"/>
    </location>
</feature>
<dbReference type="AlphaFoldDB" id="A0A371E603"/>
<dbReference type="EMBL" id="QJKJ01016157">
    <property type="protein sequence ID" value="RDX61417.1"/>
    <property type="molecule type" value="Genomic_DNA"/>
</dbReference>
<evidence type="ECO:0000313" key="2">
    <source>
        <dbReference type="EMBL" id="RDX61417.1"/>
    </source>
</evidence>
<sequence length="94" mass="10415">MKATVEKSGEVVTTLAMYISGRNDPLSCKLFPRILKGVAMHWLATLPPRSIRSFNDLIASFALQFAVNKVKCLEVVDLFDIQQAKGEALKSYLA</sequence>
<keyword evidence="3" id="KW-1185">Reference proteome</keyword>
<feature type="domain" description="Retrotransposon gag" evidence="1">
    <location>
        <begin position="29"/>
        <end position="93"/>
    </location>
</feature>
<evidence type="ECO:0000313" key="3">
    <source>
        <dbReference type="Proteomes" id="UP000257109"/>
    </source>
</evidence>
<evidence type="ECO:0000259" key="1">
    <source>
        <dbReference type="Pfam" id="PF03732"/>
    </source>
</evidence>
<dbReference type="OrthoDB" id="1425436at2759"/>
<proteinExistence type="predicted"/>
<name>A0A371E603_MUCPR</name>
<organism evidence="2 3">
    <name type="scientific">Mucuna pruriens</name>
    <name type="common">Velvet bean</name>
    <name type="synonym">Dolichos pruriens</name>
    <dbReference type="NCBI Taxonomy" id="157652"/>
    <lineage>
        <taxon>Eukaryota</taxon>
        <taxon>Viridiplantae</taxon>
        <taxon>Streptophyta</taxon>
        <taxon>Embryophyta</taxon>
        <taxon>Tracheophyta</taxon>
        <taxon>Spermatophyta</taxon>
        <taxon>Magnoliopsida</taxon>
        <taxon>eudicotyledons</taxon>
        <taxon>Gunneridae</taxon>
        <taxon>Pentapetalae</taxon>
        <taxon>rosids</taxon>
        <taxon>fabids</taxon>
        <taxon>Fabales</taxon>
        <taxon>Fabaceae</taxon>
        <taxon>Papilionoideae</taxon>
        <taxon>50 kb inversion clade</taxon>
        <taxon>NPAAA clade</taxon>
        <taxon>indigoferoid/millettioid clade</taxon>
        <taxon>Phaseoleae</taxon>
        <taxon>Mucuna</taxon>
    </lineage>
</organism>
<reference evidence="2" key="1">
    <citation type="submission" date="2018-05" db="EMBL/GenBank/DDBJ databases">
        <title>Draft genome of Mucuna pruriens seed.</title>
        <authorList>
            <person name="Nnadi N.E."/>
            <person name="Vos R."/>
            <person name="Hasami M.H."/>
            <person name="Devisetty U.K."/>
            <person name="Aguiy J.C."/>
        </authorList>
    </citation>
    <scope>NUCLEOTIDE SEQUENCE [LARGE SCALE GENOMIC DNA]</scope>
    <source>
        <strain evidence="2">JCA_2017</strain>
    </source>
</reference>
<dbReference type="Pfam" id="PF03732">
    <property type="entry name" value="Retrotrans_gag"/>
    <property type="match status" value="1"/>
</dbReference>
<protein>
    <recommendedName>
        <fullName evidence="1">Retrotransposon gag domain-containing protein</fullName>
    </recommendedName>
</protein>
<comment type="caution">
    <text evidence="2">The sequence shown here is derived from an EMBL/GenBank/DDBJ whole genome shotgun (WGS) entry which is preliminary data.</text>
</comment>
<gene>
    <name evidence="2" type="ORF">CR513_60350</name>
</gene>